<evidence type="ECO:0000313" key="8">
    <source>
        <dbReference type="Proteomes" id="UP000677228"/>
    </source>
</evidence>
<name>A0A8S2FE41_9BILA</name>
<evidence type="ECO:0000256" key="4">
    <source>
        <dbReference type="ARBA" id="ARBA00023136"/>
    </source>
</evidence>
<evidence type="ECO:0000313" key="6">
    <source>
        <dbReference type="EMBL" id="CAF1440374.1"/>
    </source>
</evidence>
<evidence type="ECO:0000256" key="2">
    <source>
        <dbReference type="ARBA" id="ARBA00022692"/>
    </source>
</evidence>
<dbReference type="PANTHER" id="PTHR45813:SF8">
    <property type="entry name" value="IG-LIKE DOMAIN-CONTAINING PROTEIN"/>
    <property type="match status" value="1"/>
</dbReference>
<dbReference type="InterPro" id="IPR051587">
    <property type="entry name" value="Adhesion_GPCR"/>
</dbReference>
<keyword evidence="4" id="KW-0472">Membrane</keyword>
<dbReference type="Gene3D" id="2.60.220.50">
    <property type="match status" value="1"/>
</dbReference>
<dbReference type="InterPro" id="IPR046338">
    <property type="entry name" value="GAIN_dom_sf"/>
</dbReference>
<accession>A0A8S2FE41</accession>
<dbReference type="EMBL" id="CAJOBA010050666">
    <property type="protein sequence ID" value="CAF4236788.1"/>
    <property type="molecule type" value="Genomic_DNA"/>
</dbReference>
<dbReference type="Proteomes" id="UP000682733">
    <property type="component" value="Unassembled WGS sequence"/>
</dbReference>
<evidence type="ECO:0008006" key="9">
    <source>
        <dbReference type="Google" id="ProtNLM"/>
    </source>
</evidence>
<reference evidence="6" key="1">
    <citation type="submission" date="2021-02" db="EMBL/GenBank/DDBJ databases">
        <authorList>
            <person name="Nowell W R."/>
        </authorList>
    </citation>
    <scope>NUCLEOTIDE SEQUENCE</scope>
</reference>
<proteinExistence type="predicted"/>
<comment type="subcellular location">
    <subcellularLocation>
        <location evidence="1">Membrane</location>
    </subcellularLocation>
</comment>
<comment type="caution">
    <text evidence="6">The sequence shown here is derived from an EMBL/GenBank/DDBJ whole genome shotgun (WGS) entry which is preliminary data.</text>
</comment>
<gene>
    <name evidence="6" type="ORF">OVA965_LOCUS34415</name>
    <name evidence="7" type="ORF">TMI583_LOCUS35334</name>
</gene>
<dbReference type="PANTHER" id="PTHR45813">
    <property type="entry name" value="IG-LIKE DOMAIN-CONTAINING PROTEIN"/>
    <property type="match status" value="1"/>
</dbReference>
<dbReference type="Proteomes" id="UP000677228">
    <property type="component" value="Unassembled WGS sequence"/>
</dbReference>
<evidence type="ECO:0000256" key="3">
    <source>
        <dbReference type="ARBA" id="ARBA00022989"/>
    </source>
</evidence>
<evidence type="ECO:0000313" key="7">
    <source>
        <dbReference type="EMBL" id="CAF4236788.1"/>
    </source>
</evidence>
<keyword evidence="2" id="KW-0812">Transmembrane</keyword>
<dbReference type="InterPro" id="IPR000203">
    <property type="entry name" value="GPS"/>
</dbReference>
<keyword evidence="5" id="KW-0325">Glycoprotein</keyword>
<evidence type="ECO:0000256" key="1">
    <source>
        <dbReference type="ARBA" id="ARBA00004370"/>
    </source>
</evidence>
<organism evidence="6 8">
    <name type="scientific">Didymodactylos carnosus</name>
    <dbReference type="NCBI Taxonomy" id="1234261"/>
    <lineage>
        <taxon>Eukaryota</taxon>
        <taxon>Metazoa</taxon>
        <taxon>Spiralia</taxon>
        <taxon>Gnathifera</taxon>
        <taxon>Rotifera</taxon>
        <taxon>Eurotatoria</taxon>
        <taxon>Bdelloidea</taxon>
        <taxon>Philodinida</taxon>
        <taxon>Philodinidae</taxon>
        <taxon>Didymodactylos</taxon>
    </lineage>
</organism>
<feature type="non-terminal residue" evidence="6">
    <location>
        <position position="1"/>
    </location>
</feature>
<dbReference type="GO" id="GO:0007189">
    <property type="term" value="P:adenylate cyclase-activating G protein-coupled receptor signaling pathway"/>
    <property type="evidence" value="ECO:0007669"/>
    <property type="project" value="TreeGrafter"/>
</dbReference>
<sequence>NYSVSILTNISALSTDLVVDAVFDFFGALKNTSVQNAVTVKQVDASILDTVIDKINVSITRSTPEAYLLSTNPQSNNSLLVGASFYASVGGKSITNQDNVIPQITNISAAAVISDELTLENLAFLKILIIDQPDNLRLYDTNETMLSSSVISMGTEPQVDNITVALYFTITFNNDIIDPRDLSKLQCSFWENATRTWDNTGCGTPTPMANITPSQLVYRCECNHLTTFALIWLPLTETSRKNIMYVQLSDLLLKLF</sequence>
<dbReference type="GO" id="GO:0016020">
    <property type="term" value="C:membrane"/>
    <property type="evidence" value="ECO:0007669"/>
    <property type="project" value="UniProtKB-SubCell"/>
</dbReference>
<dbReference type="GO" id="GO:0004930">
    <property type="term" value="F:G protein-coupled receptor activity"/>
    <property type="evidence" value="ECO:0007669"/>
    <property type="project" value="TreeGrafter"/>
</dbReference>
<dbReference type="AlphaFoldDB" id="A0A8S2FE41"/>
<dbReference type="Pfam" id="PF01825">
    <property type="entry name" value="GPS"/>
    <property type="match status" value="1"/>
</dbReference>
<dbReference type="EMBL" id="CAJNOK010028862">
    <property type="protein sequence ID" value="CAF1440374.1"/>
    <property type="molecule type" value="Genomic_DNA"/>
</dbReference>
<keyword evidence="3" id="KW-1133">Transmembrane helix</keyword>
<evidence type="ECO:0000256" key="5">
    <source>
        <dbReference type="ARBA" id="ARBA00023180"/>
    </source>
</evidence>
<protein>
    <recommendedName>
        <fullName evidence="9">GPS domain-containing protein</fullName>
    </recommendedName>
</protein>